<proteinExistence type="predicted"/>
<dbReference type="GeneID" id="37016350"/>
<reference evidence="2 3" key="1">
    <citation type="journal article" date="2018" name="Mol. Biol. Evol.">
        <title>Broad Genomic Sampling Reveals a Smut Pathogenic Ancestry of the Fungal Clade Ustilaginomycotina.</title>
        <authorList>
            <person name="Kijpornyongpan T."/>
            <person name="Mondo S.J."/>
            <person name="Barry K."/>
            <person name="Sandor L."/>
            <person name="Lee J."/>
            <person name="Lipzen A."/>
            <person name="Pangilinan J."/>
            <person name="LaButti K."/>
            <person name="Hainaut M."/>
            <person name="Henrissat B."/>
            <person name="Grigoriev I.V."/>
            <person name="Spatafora J.W."/>
            <person name="Aime M.C."/>
        </authorList>
    </citation>
    <scope>NUCLEOTIDE SEQUENCE [LARGE SCALE GENOMIC DNA]</scope>
    <source>
        <strain evidence="2 3">MCA 4718</strain>
    </source>
</reference>
<feature type="region of interest" description="Disordered" evidence="1">
    <location>
        <begin position="88"/>
        <end position="108"/>
    </location>
</feature>
<protein>
    <submittedName>
        <fullName evidence="2">Uncharacterized protein</fullName>
    </submittedName>
</protein>
<feature type="compositionally biased region" description="Acidic residues" evidence="1">
    <location>
        <begin position="96"/>
        <end position="107"/>
    </location>
</feature>
<dbReference type="AlphaFoldDB" id="A0A316TY61"/>
<feature type="region of interest" description="Disordered" evidence="1">
    <location>
        <begin position="1"/>
        <end position="32"/>
    </location>
</feature>
<evidence type="ECO:0000313" key="2">
    <source>
        <dbReference type="EMBL" id="PWN17728.1"/>
    </source>
</evidence>
<sequence>MMASSSPLEPRTRLKPPQPRRQRSASASKPISLFKEAVSNNWFKRGRALTSPPDAPAHLRAGSFATSLTPIVEDEVGVGGVVGPPKRRHPWAIPEAEPEPEESEDYPEMPPPQFLSTYLFYLPEDEECLADEQTDDAMKDPHRPLPAAWPWSSSTAAPLTNFRTGCCRNGLTPSEGPRPTSNFNQELDDLLVPSISTPSLSDMPYPNFTTPSLKCYTKPPNSKEGGAAEACTLCHCQCISCDWEEGDHCPSLRGERDCPAVPKEREEEEDKAKREQTPEMTGAGQAGNVAAENGVEYLYVEGWAI</sequence>
<feature type="compositionally biased region" description="Basic and acidic residues" evidence="1">
    <location>
        <begin position="254"/>
        <end position="277"/>
    </location>
</feature>
<evidence type="ECO:0000256" key="1">
    <source>
        <dbReference type="SAM" id="MobiDB-lite"/>
    </source>
</evidence>
<feature type="region of interest" description="Disordered" evidence="1">
    <location>
        <begin position="254"/>
        <end position="288"/>
    </location>
</feature>
<organism evidence="2 3">
    <name type="scientific">Pseudomicrostroma glucosiphilum</name>
    <dbReference type="NCBI Taxonomy" id="1684307"/>
    <lineage>
        <taxon>Eukaryota</taxon>
        <taxon>Fungi</taxon>
        <taxon>Dikarya</taxon>
        <taxon>Basidiomycota</taxon>
        <taxon>Ustilaginomycotina</taxon>
        <taxon>Exobasidiomycetes</taxon>
        <taxon>Microstromatales</taxon>
        <taxon>Microstromatales incertae sedis</taxon>
        <taxon>Pseudomicrostroma</taxon>
    </lineage>
</organism>
<accession>A0A316TY61</accession>
<name>A0A316TY61_9BASI</name>
<gene>
    <name evidence="2" type="ORF">BCV69DRAFT_301909</name>
</gene>
<keyword evidence="3" id="KW-1185">Reference proteome</keyword>
<dbReference type="EMBL" id="KZ819341">
    <property type="protein sequence ID" value="PWN17728.1"/>
    <property type="molecule type" value="Genomic_DNA"/>
</dbReference>
<evidence type="ECO:0000313" key="3">
    <source>
        <dbReference type="Proteomes" id="UP000245942"/>
    </source>
</evidence>
<dbReference type="Proteomes" id="UP000245942">
    <property type="component" value="Unassembled WGS sequence"/>
</dbReference>
<dbReference type="RefSeq" id="XP_025344888.1">
    <property type="nucleotide sequence ID" value="XM_025494616.1"/>
</dbReference>